<dbReference type="AlphaFoldDB" id="A0A0E9XVG8"/>
<sequence>MVLILFLRSTFEDLGEDVFGHFFPILDCPLPLCDAICPCLSE</sequence>
<organism evidence="1">
    <name type="scientific">Anguilla anguilla</name>
    <name type="common">European freshwater eel</name>
    <name type="synonym">Muraena anguilla</name>
    <dbReference type="NCBI Taxonomy" id="7936"/>
    <lineage>
        <taxon>Eukaryota</taxon>
        <taxon>Metazoa</taxon>
        <taxon>Chordata</taxon>
        <taxon>Craniata</taxon>
        <taxon>Vertebrata</taxon>
        <taxon>Euteleostomi</taxon>
        <taxon>Actinopterygii</taxon>
        <taxon>Neopterygii</taxon>
        <taxon>Teleostei</taxon>
        <taxon>Anguilliformes</taxon>
        <taxon>Anguillidae</taxon>
        <taxon>Anguilla</taxon>
    </lineage>
</organism>
<accession>A0A0E9XVG8</accession>
<name>A0A0E9XVG8_ANGAN</name>
<evidence type="ECO:0000313" key="1">
    <source>
        <dbReference type="EMBL" id="JAI06665.1"/>
    </source>
</evidence>
<reference evidence="1" key="1">
    <citation type="submission" date="2014-11" db="EMBL/GenBank/DDBJ databases">
        <authorList>
            <person name="Amaro Gonzalez C."/>
        </authorList>
    </citation>
    <scope>NUCLEOTIDE SEQUENCE</scope>
</reference>
<proteinExistence type="predicted"/>
<dbReference type="EMBL" id="GBXM01001913">
    <property type="protein sequence ID" value="JAI06665.1"/>
    <property type="molecule type" value="Transcribed_RNA"/>
</dbReference>
<reference evidence="1" key="2">
    <citation type="journal article" date="2015" name="Fish Shellfish Immunol.">
        <title>Early steps in the European eel (Anguilla anguilla)-Vibrio vulnificus interaction in the gills: Role of the RtxA13 toxin.</title>
        <authorList>
            <person name="Callol A."/>
            <person name="Pajuelo D."/>
            <person name="Ebbesson L."/>
            <person name="Teles M."/>
            <person name="MacKenzie S."/>
            <person name="Amaro C."/>
        </authorList>
    </citation>
    <scope>NUCLEOTIDE SEQUENCE</scope>
</reference>
<protein>
    <submittedName>
        <fullName evidence="1">Uncharacterized protein</fullName>
    </submittedName>
</protein>